<gene>
    <name evidence="2" type="ORF">E9229_002570</name>
</gene>
<feature type="transmembrane region" description="Helical" evidence="1">
    <location>
        <begin position="42"/>
        <end position="61"/>
    </location>
</feature>
<dbReference type="AlphaFoldDB" id="A0A839QJK4"/>
<dbReference type="RefSeq" id="WP_183511652.1">
    <property type="nucleotide sequence ID" value="NZ_BAABGK010000012.1"/>
</dbReference>
<keyword evidence="1" id="KW-0472">Membrane</keyword>
<keyword evidence="3" id="KW-1185">Reference proteome</keyword>
<accession>A0A839QJK4</accession>
<evidence type="ECO:0000313" key="2">
    <source>
        <dbReference type="EMBL" id="MBB2996379.1"/>
    </source>
</evidence>
<name>A0A839QJK4_9MICC</name>
<keyword evidence="1" id="KW-0812">Transmembrane</keyword>
<dbReference type="EMBL" id="JACHVS010000001">
    <property type="protein sequence ID" value="MBB2996379.1"/>
    <property type="molecule type" value="Genomic_DNA"/>
</dbReference>
<evidence type="ECO:0000313" key="3">
    <source>
        <dbReference type="Proteomes" id="UP000523000"/>
    </source>
</evidence>
<keyword evidence="1" id="KW-1133">Transmembrane helix</keyword>
<reference evidence="2 3" key="1">
    <citation type="submission" date="2020-08" db="EMBL/GenBank/DDBJ databases">
        <title>Sequencing the genomes of 1000 actinobacteria strains.</title>
        <authorList>
            <person name="Klenk H.-P."/>
        </authorList>
    </citation>
    <scope>NUCLEOTIDE SEQUENCE [LARGE SCALE GENOMIC DNA]</scope>
    <source>
        <strain evidence="2 3">DSM 22826</strain>
    </source>
</reference>
<dbReference type="Proteomes" id="UP000523000">
    <property type="component" value="Unassembled WGS sequence"/>
</dbReference>
<comment type="caution">
    <text evidence="2">The sequence shown here is derived from an EMBL/GenBank/DDBJ whole genome shotgun (WGS) entry which is preliminary data.</text>
</comment>
<protein>
    <submittedName>
        <fullName evidence="2">Positive regulator of sigma E activity</fullName>
    </submittedName>
</protein>
<feature type="transmembrane region" description="Helical" evidence="1">
    <location>
        <begin position="18"/>
        <end position="36"/>
    </location>
</feature>
<evidence type="ECO:0000256" key="1">
    <source>
        <dbReference type="SAM" id="Phobius"/>
    </source>
</evidence>
<proteinExistence type="predicted"/>
<organism evidence="2 3">
    <name type="scientific">Paeniglutamicibacter cryotolerans</name>
    <dbReference type="NCBI Taxonomy" id="670079"/>
    <lineage>
        <taxon>Bacteria</taxon>
        <taxon>Bacillati</taxon>
        <taxon>Actinomycetota</taxon>
        <taxon>Actinomycetes</taxon>
        <taxon>Micrococcales</taxon>
        <taxon>Micrococcaceae</taxon>
        <taxon>Paeniglutamicibacter</taxon>
    </lineage>
</organism>
<sequence>MDKPQDSPEPVKRRGHDFLTYIIGGIIAWGLIGLALDHLLHTRGIVIAGALLGVVGGYYLARFHQRHRRPDEAPHQ</sequence>